<feature type="compositionally biased region" description="Basic residues" evidence="1">
    <location>
        <begin position="118"/>
        <end position="129"/>
    </location>
</feature>
<sequence length="333" mass="35487">MWSGVFSAAFAVRRAVQRDAQARLAAYRAAHHERAVAGPAAVRDRLGLTLPGLERAARRAAAAGLSRRGGVDVNVSNLAVVSIPTTGVAADGLRATCVARSGPDADRLAAERLRQRRRNRALQRSRRAANPHQYQLSARQQHRADRRRAAGPPPVTVTTPTGPRIATAAGVPVQAYRRDQLSAGYRRLRAQTAADGAARTRAGRTRAQIVAATIVATHGAELVIEAADLRAWAARWGRGLHAFTPGMLVAALRHETSKVAALGGGAGLVRAGTRHTAWTQHCLCGTRTPKQLRHRRHHCTTCGLAGGRDLMAALVCRVGLTANLDDAVNRAQT</sequence>
<proteinExistence type="predicted"/>
<accession>A0ABP8DST4</accession>
<evidence type="ECO:0008006" key="4">
    <source>
        <dbReference type="Google" id="ProtNLM"/>
    </source>
</evidence>
<feature type="region of interest" description="Disordered" evidence="1">
    <location>
        <begin position="118"/>
        <end position="164"/>
    </location>
</feature>
<comment type="caution">
    <text evidence="2">The sequence shown here is derived from an EMBL/GenBank/DDBJ whole genome shotgun (WGS) entry which is preliminary data.</text>
</comment>
<protein>
    <recommendedName>
        <fullName evidence="4">Transposase</fullName>
    </recommendedName>
</protein>
<evidence type="ECO:0000313" key="2">
    <source>
        <dbReference type="EMBL" id="GAA4263085.1"/>
    </source>
</evidence>
<evidence type="ECO:0000313" key="3">
    <source>
        <dbReference type="Proteomes" id="UP001500620"/>
    </source>
</evidence>
<dbReference type="Proteomes" id="UP001500620">
    <property type="component" value="Unassembled WGS sequence"/>
</dbReference>
<evidence type="ECO:0000256" key="1">
    <source>
        <dbReference type="SAM" id="MobiDB-lite"/>
    </source>
</evidence>
<name>A0ABP8DST4_9ACTN</name>
<dbReference type="EMBL" id="BAABAT010000061">
    <property type="protein sequence ID" value="GAA4263085.1"/>
    <property type="molecule type" value="Genomic_DNA"/>
</dbReference>
<organism evidence="2 3">
    <name type="scientific">Dactylosporangium darangshiense</name>
    <dbReference type="NCBI Taxonomy" id="579108"/>
    <lineage>
        <taxon>Bacteria</taxon>
        <taxon>Bacillati</taxon>
        <taxon>Actinomycetota</taxon>
        <taxon>Actinomycetes</taxon>
        <taxon>Micromonosporales</taxon>
        <taxon>Micromonosporaceae</taxon>
        <taxon>Dactylosporangium</taxon>
    </lineage>
</organism>
<keyword evidence="3" id="KW-1185">Reference proteome</keyword>
<gene>
    <name evidence="2" type="ORF">GCM10022255_104440</name>
</gene>
<reference evidence="3" key="1">
    <citation type="journal article" date="2019" name="Int. J. Syst. Evol. Microbiol.">
        <title>The Global Catalogue of Microorganisms (GCM) 10K type strain sequencing project: providing services to taxonomists for standard genome sequencing and annotation.</title>
        <authorList>
            <consortium name="The Broad Institute Genomics Platform"/>
            <consortium name="The Broad Institute Genome Sequencing Center for Infectious Disease"/>
            <person name="Wu L."/>
            <person name="Ma J."/>
        </authorList>
    </citation>
    <scope>NUCLEOTIDE SEQUENCE [LARGE SCALE GENOMIC DNA]</scope>
    <source>
        <strain evidence="3">JCM 17441</strain>
    </source>
</reference>